<dbReference type="Proteomes" id="UP000027982">
    <property type="component" value="Chromosome"/>
</dbReference>
<evidence type="ECO:0000313" key="2">
    <source>
        <dbReference type="Proteomes" id="UP000027982"/>
    </source>
</evidence>
<gene>
    <name evidence="1" type="ORF">OP10G_2533</name>
</gene>
<protein>
    <recommendedName>
        <fullName evidence="3">HEAT repeat domain-containing protein</fullName>
    </recommendedName>
</protein>
<dbReference type="KEGG" id="fgi:OP10G_2533"/>
<keyword evidence="2" id="KW-1185">Reference proteome</keyword>
<evidence type="ECO:0000313" key="1">
    <source>
        <dbReference type="EMBL" id="AIE85901.1"/>
    </source>
</evidence>
<evidence type="ECO:0008006" key="3">
    <source>
        <dbReference type="Google" id="ProtNLM"/>
    </source>
</evidence>
<accession>A0A068NR35</accession>
<dbReference type="AlphaFoldDB" id="A0A068NR35"/>
<proteinExistence type="predicted"/>
<dbReference type="Pfam" id="PF13646">
    <property type="entry name" value="HEAT_2"/>
    <property type="match status" value="1"/>
</dbReference>
<organism evidence="1 2">
    <name type="scientific">Fimbriimonas ginsengisoli Gsoil 348</name>
    <dbReference type="NCBI Taxonomy" id="661478"/>
    <lineage>
        <taxon>Bacteria</taxon>
        <taxon>Bacillati</taxon>
        <taxon>Armatimonadota</taxon>
        <taxon>Fimbriimonadia</taxon>
        <taxon>Fimbriimonadales</taxon>
        <taxon>Fimbriimonadaceae</taxon>
        <taxon>Fimbriimonas</taxon>
    </lineage>
</organism>
<dbReference type="EMBL" id="CP007139">
    <property type="protein sequence ID" value="AIE85901.1"/>
    <property type="molecule type" value="Genomic_DNA"/>
</dbReference>
<reference evidence="1 2" key="1">
    <citation type="journal article" date="2014" name="PLoS ONE">
        <title>The first complete genome sequence of the class fimbriimonadia in the phylum armatimonadetes.</title>
        <authorList>
            <person name="Hu Z.Y."/>
            <person name="Wang Y.Z."/>
            <person name="Im W.T."/>
            <person name="Wang S.Y."/>
            <person name="Zhao G.P."/>
            <person name="Zheng H.J."/>
            <person name="Quan Z.X."/>
        </authorList>
    </citation>
    <scope>NUCLEOTIDE SEQUENCE [LARGE SCALE GENOMIC DNA]</scope>
    <source>
        <strain evidence="1">Gsoil 348</strain>
    </source>
</reference>
<name>A0A068NR35_FIMGI</name>
<sequence>MVLLGLTPFALAEDSRARMYAWFDTLGYSSLLKTPLVKVDSWKWADGKKKYGLTHSFGFQLSRSLGHVSLISLEAERVYFPPREPFFDGFWSTKELRLVPWAKRIFGDRKGLSHETNELLNHLDNPISLFILSRACSFVGEEHLSRALYSRSLKALPDGYNKAVYGSLKNQIAGRLTYSVIRDIEAPDTSWLEIRNRLRVLAKHCAGTEYFGLTKEYSSLLDQMVIEDQRRSRGVGRHRNSPDIDDLVYDLKNQRGFERMQPGYCEVFADLRGEKSPAAQLAKIGIPAVPALIRCLDNCYLSRSTAHSLRSTLPEETLRVRDVALQVLNRIAFRSFEANLGRGNLTDWSASRAKMRAMSWLNSVKKLGLAKVFVDDIRAMGVNYIAEAEALVDKFPGQSFEPVRFAVTHEGSSEGRARLVALLARVNDPRAEPLARRLATEDPSLSVRFIAAQVVGAYSGDSAINYLVAVLRNAAPAGRSEVNRQDVIDCLIASHRPEAIASIRAEVKSSEIPFTVDSLVARMTGNGQDRFIMMQPAAVATTALLRKEEETFLAGQLCDRRPIEDGLAYRGKLYPNVSVGEAAAAGLAFLAPSRYRFDLNSLDFDRNRQRVVILNTWRASRGFSILPVPTQHVDSSISTNAARLIRLILLSPTPGTRVRAESELKRLGPNALPQIISALKGAAKDSSKKNLRLIGSHLACTVVDVKLNSNVEGIARWRNRGRSLRGIRLTTHSIVSLLEDLESDFPMKFQTCTIHASRGAGGSGITLAINFGRSTAVGPNSALNEKFVGAGKELGYVSSMNVPLSDEIPYTGSTLDRLLGSSPESPFSFEIEMKHQVPQGSFMGARRQIIEVLVSGAPT</sequence>
<dbReference type="HOGENOM" id="CLU_332825_0_0_0"/>